<feature type="domain" description="Helicase C-terminal" evidence="2">
    <location>
        <begin position="64"/>
        <end position="217"/>
    </location>
</feature>
<dbReference type="InterPro" id="IPR001650">
    <property type="entry name" value="Helicase_C-like"/>
</dbReference>
<comment type="caution">
    <text evidence="3">The sequence shown here is derived from an EMBL/GenBank/DDBJ whole genome shotgun (WGS) entry which is preliminary data.</text>
</comment>
<dbReference type="STRING" id="542762.A0A4S4D3B0"/>
<dbReference type="InterPro" id="IPR027417">
    <property type="entry name" value="P-loop_NTPase"/>
</dbReference>
<keyword evidence="1" id="KW-0694">RNA-binding</keyword>
<evidence type="ECO:0000313" key="3">
    <source>
        <dbReference type="EMBL" id="THF96784.1"/>
    </source>
</evidence>
<dbReference type="Pfam" id="PF00271">
    <property type="entry name" value="Helicase_C"/>
    <property type="match status" value="1"/>
</dbReference>
<accession>A0A4S4D3B0</accession>
<proteinExistence type="predicted"/>
<evidence type="ECO:0000256" key="1">
    <source>
        <dbReference type="ARBA" id="ARBA00022884"/>
    </source>
</evidence>
<dbReference type="AlphaFoldDB" id="A0A4S4D3B0"/>
<dbReference type="Proteomes" id="UP000306102">
    <property type="component" value="Unassembled WGS sequence"/>
</dbReference>
<organism evidence="3 4">
    <name type="scientific">Camellia sinensis var. sinensis</name>
    <name type="common">China tea</name>
    <dbReference type="NCBI Taxonomy" id="542762"/>
    <lineage>
        <taxon>Eukaryota</taxon>
        <taxon>Viridiplantae</taxon>
        <taxon>Streptophyta</taxon>
        <taxon>Embryophyta</taxon>
        <taxon>Tracheophyta</taxon>
        <taxon>Spermatophyta</taxon>
        <taxon>Magnoliopsida</taxon>
        <taxon>eudicotyledons</taxon>
        <taxon>Gunneridae</taxon>
        <taxon>Pentapetalae</taxon>
        <taxon>asterids</taxon>
        <taxon>Ericales</taxon>
        <taxon>Theaceae</taxon>
        <taxon>Camellia</taxon>
    </lineage>
</organism>
<keyword evidence="4" id="KW-1185">Reference proteome</keyword>
<protein>
    <recommendedName>
        <fullName evidence="2">Helicase C-terminal domain-containing protein</fullName>
    </recommendedName>
</protein>
<evidence type="ECO:0000313" key="4">
    <source>
        <dbReference type="Proteomes" id="UP000306102"/>
    </source>
</evidence>
<dbReference type="PANTHER" id="PTHR47958">
    <property type="entry name" value="ATP-DEPENDENT RNA HELICASE DBP3"/>
    <property type="match status" value="1"/>
</dbReference>
<sequence length="217" mass="24578">MWPILGYEEAYGNTEALREAYQPNGNLDKNKEEYVFEYVGYSKDQVGGLLCWEGVCKSLLFKPYFCSVVVLCLLPSRQMVMFSATWPPAVHQLAQEFMDPNTVKVVLGSEDLAANHDVMQIVEVWLALWLFEEYLTLFDDFVVHMVIATDVAARGLDIPDVEVVINYSFPLTTEDYIHRIGRTGRAESKLYGAHFKEIAANAPKATKITFDSSDDET</sequence>
<evidence type="ECO:0000259" key="2">
    <source>
        <dbReference type="PROSITE" id="PS51194"/>
    </source>
</evidence>
<dbReference type="PROSITE" id="PS51194">
    <property type="entry name" value="HELICASE_CTER"/>
    <property type="match status" value="1"/>
</dbReference>
<dbReference type="CDD" id="cd18787">
    <property type="entry name" value="SF2_C_DEAD"/>
    <property type="match status" value="1"/>
</dbReference>
<dbReference type="GO" id="GO:0003723">
    <property type="term" value="F:RNA binding"/>
    <property type="evidence" value="ECO:0007669"/>
    <property type="project" value="UniProtKB-KW"/>
</dbReference>
<dbReference type="EMBL" id="SDRB02012733">
    <property type="protein sequence ID" value="THF96784.1"/>
    <property type="molecule type" value="Genomic_DNA"/>
</dbReference>
<dbReference type="SMART" id="SM00490">
    <property type="entry name" value="HELICc"/>
    <property type="match status" value="1"/>
</dbReference>
<dbReference type="Gene3D" id="3.40.50.300">
    <property type="entry name" value="P-loop containing nucleotide triphosphate hydrolases"/>
    <property type="match status" value="2"/>
</dbReference>
<reference evidence="3 4" key="1">
    <citation type="journal article" date="2018" name="Proc. Natl. Acad. Sci. U.S.A.">
        <title>Draft genome sequence of Camellia sinensis var. sinensis provides insights into the evolution of the tea genome and tea quality.</title>
        <authorList>
            <person name="Wei C."/>
            <person name="Yang H."/>
            <person name="Wang S."/>
            <person name="Zhao J."/>
            <person name="Liu C."/>
            <person name="Gao L."/>
            <person name="Xia E."/>
            <person name="Lu Y."/>
            <person name="Tai Y."/>
            <person name="She G."/>
            <person name="Sun J."/>
            <person name="Cao H."/>
            <person name="Tong W."/>
            <person name="Gao Q."/>
            <person name="Li Y."/>
            <person name="Deng W."/>
            <person name="Jiang X."/>
            <person name="Wang W."/>
            <person name="Chen Q."/>
            <person name="Zhang S."/>
            <person name="Li H."/>
            <person name="Wu J."/>
            <person name="Wang P."/>
            <person name="Li P."/>
            <person name="Shi C."/>
            <person name="Zheng F."/>
            <person name="Jian J."/>
            <person name="Huang B."/>
            <person name="Shan D."/>
            <person name="Shi M."/>
            <person name="Fang C."/>
            <person name="Yue Y."/>
            <person name="Li F."/>
            <person name="Li D."/>
            <person name="Wei S."/>
            <person name="Han B."/>
            <person name="Jiang C."/>
            <person name="Yin Y."/>
            <person name="Xia T."/>
            <person name="Zhang Z."/>
            <person name="Bennetzen J.L."/>
            <person name="Zhao S."/>
            <person name="Wan X."/>
        </authorList>
    </citation>
    <scope>NUCLEOTIDE SEQUENCE [LARGE SCALE GENOMIC DNA]</scope>
    <source>
        <strain evidence="4">cv. Shuchazao</strain>
        <tissue evidence="3">Leaf</tissue>
    </source>
</reference>
<gene>
    <name evidence="3" type="ORF">TEA_004183</name>
</gene>
<dbReference type="SUPFAM" id="SSF52540">
    <property type="entry name" value="P-loop containing nucleoside triphosphate hydrolases"/>
    <property type="match status" value="1"/>
</dbReference>
<name>A0A4S4D3B0_CAMSN</name>